<reference evidence="2" key="1">
    <citation type="submission" date="2017-06" db="EMBL/GenBank/DDBJ databases">
        <title>Genome analysis of Fimbriiglobus ruber SP5, the first member of the order Planctomycetales with confirmed chitinolytic capability.</title>
        <authorList>
            <person name="Ravin N.V."/>
            <person name="Rakitin A.L."/>
            <person name="Ivanova A.A."/>
            <person name="Beletsky A.V."/>
            <person name="Kulichevskaya I.S."/>
            <person name="Mardanov A.V."/>
            <person name="Dedysh S.N."/>
        </authorList>
    </citation>
    <scope>NUCLEOTIDE SEQUENCE [LARGE SCALE GENOMIC DNA]</scope>
    <source>
        <strain evidence="2">SP5</strain>
    </source>
</reference>
<name>A0A225E142_9BACT</name>
<proteinExistence type="predicted"/>
<organism evidence="1 2">
    <name type="scientific">Fimbriiglobus ruber</name>
    <dbReference type="NCBI Taxonomy" id="1908690"/>
    <lineage>
        <taxon>Bacteria</taxon>
        <taxon>Pseudomonadati</taxon>
        <taxon>Planctomycetota</taxon>
        <taxon>Planctomycetia</taxon>
        <taxon>Gemmatales</taxon>
        <taxon>Gemmataceae</taxon>
        <taxon>Fimbriiglobus</taxon>
    </lineage>
</organism>
<dbReference type="RefSeq" id="WP_088252078.1">
    <property type="nucleotide sequence ID" value="NZ_NIDE01000001.1"/>
</dbReference>
<comment type="caution">
    <text evidence="1">The sequence shown here is derived from an EMBL/GenBank/DDBJ whole genome shotgun (WGS) entry which is preliminary data.</text>
</comment>
<evidence type="ECO:0000313" key="2">
    <source>
        <dbReference type="Proteomes" id="UP000214646"/>
    </source>
</evidence>
<dbReference type="EMBL" id="NIDE01000001">
    <property type="protein sequence ID" value="OWK46913.1"/>
    <property type="molecule type" value="Genomic_DNA"/>
</dbReference>
<gene>
    <name evidence="1" type="ORF">FRUB_00612</name>
</gene>
<dbReference type="AlphaFoldDB" id="A0A225E142"/>
<accession>A0A225E142</accession>
<protein>
    <submittedName>
        <fullName evidence="1">Uncharacterized protein</fullName>
    </submittedName>
</protein>
<sequence>MKVIKTAAITAALRTLADDERLKVLSWFDQLGNWENDEQVRRMTKKTIYRDTYALNTSDDIRIFFTLNEADGEIVVIDLARPSRFEFAGAASE</sequence>
<keyword evidence="2" id="KW-1185">Reference proteome</keyword>
<evidence type="ECO:0000313" key="1">
    <source>
        <dbReference type="EMBL" id="OWK46913.1"/>
    </source>
</evidence>
<dbReference type="Proteomes" id="UP000214646">
    <property type="component" value="Unassembled WGS sequence"/>
</dbReference>